<evidence type="ECO:0000313" key="1">
    <source>
        <dbReference type="EMBL" id="MBE9218985.1"/>
    </source>
</evidence>
<name>A0ACC5Q1R1_DOLFA</name>
<comment type="caution">
    <text evidence="1">The sequence shown here is derived from an EMBL/GenBank/DDBJ whole genome shotgun (WGS) entry which is preliminary data.</text>
</comment>
<proteinExistence type="predicted"/>
<evidence type="ECO:0000313" key="2">
    <source>
        <dbReference type="Proteomes" id="UP000597867"/>
    </source>
</evidence>
<sequence>MTLIARLSDSHELINPAVLVMTGKKSAKVLDKELRGGTYYCPFCEGFREQVRSYGKLTETYAAIEKMTFNVKYRCGCYTPLDEVKRLMHFAHPCGTTKQIQELAGVDIHKGYNTAHDLSVLSFMELFREKYPQEQGYKLEREKFLKLDVPPISRCPDIVIYKGKEVIRAIEVQISQQSFKDFKQRNNNLLLLASEVEWFIDQDIYNRMGEHRYWLTDQGIQYNLFWQDPTTGKLHYDIGKPPRSRSDKSHKRQFNDKELEGSCSIASRIGLTPQELELEANWRKEKNLRPEIKVEKPEYSPLQSIAAVQDSLPRVNYQIGDLVEVHTSQNWELAKIIDIAQTGLPKVQIGGKKPRIHDVFGFNHIRFPSEQARSMKSSSSEPLLKQGSLFESSYGYQ</sequence>
<organism evidence="1 2">
    <name type="scientific">Dolichospermum flos-aquae LEGE 04289</name>
    <dbReference type="NCBI Taxonomy" id="1828708"/>
    <lineage>
        <taxon>Bacteria</taxon>
        <taxon>Bacillati</taxon>
        <taxon>Cyanobacteriota</taxon>
        <taxon>Cyanophyceae</taxon>
        <taxon>Nostocales</taxon>
        <taxon>Aphanizomenonaceae</taxon>
        <taxon>Dolichospermum</taxon>
    </lineage>
</organism>
<protein>
    <submittedName>
        <fullName evidence="1">Uncharacterized protein</fullName>
    </submittedName>
</protein>
<dbReference type="Proteomes" id="UP000597867">
    <property type="component" value="Unassembled WGS sequence"/>
</dbReference>
<gene>
    <name evidence="1" type="ORF">IQ222_09320</name>
</gene>
<accession>A0ACC5Q1R1</accession>
<keyword evidence="2" id="KW-1185">Reference proteome</keyword>
<reference evidence="1" key="1">
    <citation type="submission" date="2020-10" db="EMBL/GenBank/DDBJ databases">
        <authorList>
            <person name="Castelo-Branco R."/>
            <person name="Eusebio N."/>
            <person name="Adriana R."/>
            <person name="Vieira A."/>
            <person name="Brugerolle De Fraissinette N."/>
            <person name="Rezende De Castro R."/>
            <person name="Schneider M.P."/>
            <person name="Vasconcelos V."/>
            <person name="Leao P.N."/>
        </authorList>
    </citation>
    <scope>NUCLEOTIDE SEQUENCE</scope>
    <source>
        <strain evidence="1">LEGE 04289</strain>
    </source>
</reference>
<dbReference type="EMBL" id="JADEWF010000025">
    <property type="protein sequence ID" value="MBE9218985.1"/>
    <property type="molecule type" value="Genomic_DNA"/>
</dbReference>